<evidence type="ECO:0000259" key="4">
    <source>
        <dbReference type="Pfam" id="PF19040"/>
    </source>
</evidence>
<feature type="domain" description="SGNH" evidence="4">
    <location>
        <begin position="475"/>
        <end position="703"/>
    </location>
</feature>
<keyword evidence="5" id="KW-0808">Transferase</keyword>
<feature type="domain" description="Acyltransferase 3" evidence="3">
    <location>
        <begin position="28"/>
        <end position="350"/>
    </location>
</feature>
<dbReference type="InterPro" id="IPR043968">
    <property type="entry name" value="SGNH"/>
</dbReference>
<protein>
    <submittedName>
        <fullName evidence="5">Acyltransferase</fullName>
    </submittedName>
</protein>
<feature type="transmembrane region" description="Helical" evidence="2">
    <location>
        <begin position="31"/>
        <end position="47"/>
    </location>
</feature>
<dbReference type="AlphaFoldDB" id="A0A9Q9IBS4"/>
<organism evidence="5 6">
    <name type="scientific">Dactylosporangium aurantiacum</name>
    <dbReference type="NCBI Taxonomy" id="35754"/>
    <lineage>
        <taxon>Bacteria</taxon>
        <taxon>Bacillati</taxon>
        <taxon>Actinomycetota</taxon>
        <taxon>Actinomycetes</taxon>
        <taxon>Micromonosporales</taxon>
        <taxon>Micromonosporaceae</taxon>
        <taxon>Dactylosporangium</taxon>
    </lineage>
</organism>
<dbReference type="GO" id="GO:0016747">
    <property type="term" value="F:acyltransferase activity, transferring groups other than amino-acyl groups"/>
    <property type="evidence" value="ECO:0007669"/>
    <property type="project" value="InterPro"/>
</dbReference>
<feature type="transmembrane region" description="Helical" evidence="2">
    <location>
        <begin position="310"/>
        <end position="329"/>
    </location>
</feature>
<dbReference type="RefSeq" id="WP_033364295.1">
    <property type="nucleotide sequence ID" value="NZ_CP073767.1"/>
</dbReference>
<proteinExistence type="predicted"/>
<keyword evidence="2" id="KW-1133">Transmembrane helix</keyword>
<feature type="transmembrane region" description="Helical" evidence="2">
    <location>
        <begin position="213"/>
        <end position="234"/>
    </location>
</feature>
<dbReference type="OrthoDB" id="3404679at2"/>
<evidence type="ECO:0000313" key="5">
    <source>
        <dbReference type="EMBL" id="UWZ50323.1"/>
    </source>
</evidence>
<dbReference type="InterPro" id="IPR050879">
    <property type="entry name" value="Acyltransferase_3"/>
</dbReference>
<feature type="transmembrane region" description="Helical" evidence="2">
    <location>
        <begin position="268"/>
        <end position="289"/>
    </location>
</feature>
<feature type="transmembrane region" description="Helical" evidence="2">
    <location>
        <begin position="158"/>
        <end position="177"/>
    </location>
</feature>
<dbReference type="GO" id="GO:0016020">
    <property type="term" value="C:membrane"/>
    <property type="evidence" value="ECO:0007669"/>
    <property type="project" value="TreeGrafter"/>
</dbReference>
<keyword evidence="2" id="KW-0812">Transmembrane</keyword>
<evidence type="ECO:0000259" key="3">
    <source>
        <dbReference type="Pfam" id="PF01757"/>
    </source>
</evidence>
<accession>A0A9Q9IBS4</accession>
<dbReference type="Pfam" id="PF19040">
    <property type="entry name" value="SGNH"/>
    <property type="match status" value="1"/>
</dbReference>
<feature type="transmembrane region" description="Helical" evidence="2">
    <location>
        <begin position="335"/>
        <end position="353"/>
    </location>
</feature>
<name>A0A9Q9IBS4_9ACTN</name>
<dbReference type="EMBL" id="CP073767">
    <property type="protein sequence ID" value="UWZ50323.1"/>
    <property type="molecule type" value="Genomic_DNA"/>
</dbReference>
<keyword evidence="5" id="KW-0012">Acyltransferase</keyword>
<dbReference type="PANTHER" id="PTHR23028:SF53">
    <property type="entry name" value="ACYL_TRANSF_3 DOMAIN-CONTAINING PROTEIN"/>
    <property type="match status" value="1"/>
</dbReference>
<feature type="compositionally biased region" description="Polar residues" evidence="1">
    <location>
        <begin position="1"/>
        <end position="12"/>
    </location>
</feature>
<gene>
    <name evidence="5" type="ORF">Daura_26120</name>
</gene>
<keyword evidence="6" id="KW-1185">Reference proteome</keyword>
<feature type="transmembrane region" description="Helical" evidence="2">
    <location>
        <begin position="241"/>
        <end position="262"/>
    </location>
</feature>
<feature type="transmembrane region" description="Helical" evidence="2">
    <location>
        <begin position="374"/>
        <end position="394"/>
    </location>
</feature>
<dbReference type="KEGG" id="daur:Daura_26120"/>
<dbReference type="InterPro" id="IPR002656">
    <property type="entry name" value="Acyl_transf_3_dom"/>
</dbReference>
<feature type="transmembrane region" description="Helical" evidence="2">
    <location>
        <begin position="93"/>
        <end position="114"/>
    </location>
</feature>
<evidence type="ECO:0000256" key="1">
    <source>
        <dbReference type="SAM" id="MobiDB-lite"/>
    </source>
</evidence>
<keyword evidence="2" id="KW-0472">Membrane</keyword>
<feature type="transmembrane region" description="Helical" evidence="2">
    <location>
        <begin position="53"/>
        <end position="73"/>
    </location>
</feature>
<evidence type="ECO:0000313" key="6">
    <source>
        <dbReference type="Proteomes" id="UP001058003"/>
    </source>
</evidence>
<dbReference type="PANTHER" id="PTHR23028">
    <property type="entry name" value="ACETYLTRANSFERASE"/>
    <property type="match status" value="1"/>
</dbReference>
<feature type="transmembrane region" description="Helical" evidence="2">
    <location>
        <begin position="189"/>
        <end position="207"/>
    </location>
</feature>
<dbReference type="Proteomes" id="UP001058003">
    <property type="component" value="Chromosome"/>
</dbReference>
<reference evidence="5" key="1">
    <citation type="submission" date="2021-04" db="EMBL/GenBank/DDBJ databases">
        <title>Dactylosporangium aurantiacum NRRL B-8018 full assembly.</title>
        <authorList>
            <person name="Hartkoorn R.C."/>
            <person name="Beaudoing E."/>
            <person name="Hot D."/>
        </authorList>
    </citation>
    <scope>NUCLEOTIDE SEQUENCE</scope>
    <source>
        <strain evidence="5">NRRL B-8018</strain>
    </source>
</reference>
<feature type="region of interest" description="Disordered" evidence="1">
    <location>
        <begin position="1"/>
        <end position="22"/>
    </location>
</feature>
<dbReference type="Pfam" id="PF01757">
    <property type="entry name" value="Acyl_transf_3"/>
    <property type="match status" value="1"/>
</dbReference>
<sequence>MTTYQPYRTAQYTRPAPEPPARDRFRPDIEGLRAVAVLLVVANHAGLGLVHGGYVGVDVFFVISGFLITLHLFKELQRTGRIGFGAFYGRRIVRLLPASTVVLVTTVAAAWTWMSPVQAKAVVLDALSAAAYGINIRLAVLGTDYLSAELEPSPLQHFWSLAVEEQFYFIWPLLLVVAATRRASRRSAAVALSVLGVVSFAVCVWQTGHSQPWAYFGIQARAWELAAGALIALAAERLRRLPGAAVATWAGVVAIVASAVLYDETTRFPGTAALLPVAGAALVIAGGCAQPRSGAVLLLGLRPMQAIGKLSYSWYLWHWPALMLAPHIAGDELGTWTRAAVAAGSLLPAWLSLRLVENRVRFNPVFKRRPRRGLGLGVTLTALACGASAIFLGLPNEVEGKGTAQDTASVISESQQLADARRQLLDLIATSAPLTAMPQNLTPPVTAATNDRPQASKGCLASLDETSIKPALAQGCDRHGDPQATTTLVLFGDSHTEQWFDAVDAVAKRRHWRLVVLTKSGCTPADAYTIKINARRAFTECATWREEAFAKIKELKPALVLLSTRTYGDPPVDKAGAATVPKAEADTAWAQALMRSAKRVADLGARPVIMQDTPDPRGTSVPDCVAAHPEAVQQCALKVATAVYATRRTANAEAAQAAGYTVIDPTDWFCTATVCPVIIGNALVYRDGSHVTTSYVKLLTPLLQAELVS</sequence>
<dbReference type="GO" id="GO:0009103">
    <property type="term" value="P:lipopolysaccharide biosynthetic process"/>
    <property type="evidence" value="ECO:0007669"/>
    <property type="project" value="TreeGrafter"/>
</dbReference>
<evidence type="ECO:0000256" key="2">
    <source>
        <dbReference type="SAM" id="Phobius"/>
    </source>
</evidence>